<dbReference type="Pfam" id="PF24626">
    <property type="entry name" value="SH3_Tf2-1"/>
    <property type="match status" value="1"/>
</dbReference>
<evidence type="ECO:0000259" key="2">
    <source>
        <dbReference type="Pfam" id="PF17921"/>
    </source>
</evidence>
<dbReference type="GO" id="GO:0004185">
    <property type="term" value="F:serine-type carboxypeptidase activity"/>
    <property type="evidence" value="ECO:0007669"/>
    <property type="project" value="InterPro"/>
</dbReference>
<evidence type="ECO:0008006" key="6">
    <source>
        <dbReference type="Google" id="ProtNLM"/>
    </source>
</evidence>
<comment type="similarity">
    <text evidence="1">Belongs to the peptidase S10 family.</text>
</comment>
<dbReference type="Pfam" id="PF17921">
    <property type="entry name" value="Integrase_H2C2"/>
    <property type="match status" value="1"/>
</dbReference>
<dbReference type="Pfam" id="PF00450">
    <property type="entry name" value="Peptidase_S10"/>
    <property type="match status" value="1"/>
</dbReference>
<comment type="caution">
    <text evidence="4">The sequence shown here is derived from an EMBL/GenBank/DDBJ whole genome shotgun (WGS) entry which is preliminary data.</text>
</comment>
<organism evidence="4 5">
    <name type="scientific">Escallonia herrerae</name>
    <dbReference type="NCBI Taxonomy" id="1293975"/>
    <lineage>
        <taxon>Eukaryota</taxon>
        <taxon>Viridiplantae</taxon>
        <taxon>Streptophyta</taxon>
        <taxon>Embryophyta</taxon>
        <taxon>Tracheophyta</taxon>
        <taxon>Spermatophyta</taxon>
        <taxon>Magnoliopsida</taxon>
        <taxon>eudicotyledons</taxon>
        <taxon>Gunneridae</taxon>
        <taxon>Pentapetalae</taxon>
        <taxon>asterids</taxon>
        <taxon>campanulids</taxon>
        <taxon>Escalloniales</taxon>
        <taxon>Escalloniaceae</taxon>
        <taxon>Escallonia</taxon>
    </lineage>
</organism>
<dbReference type="SUPFAM" id="SSF53474">
    <property type="entry name" value="alpha/beta-Hydrolases"/>
    <property type="match status" value="1"/>
</dbReference>
<dbReference type="EMBL" id="JAVXUP010000277">
    <property type="protein sequence ID" value="KAK3032219.1"/>
    <property type="molecule type" value="Genomic_DNA"/>
</dbReference>
<evidence type="ECO:0000259" key="3">
    <source>
        <dbReference type="Pfam" id="PF24626"/>
    </source>
</evidence>
<reference evidence="4" key="1">
    <citation type="submission" date="2022-12" db="EMBL/GenBank/DDBJ databases">
        <title>Draft genome assemblies for two species of Escallonia (Escalloniales).</title>
        <authorList>
            <person name="Chanderbali A."/>
            <person name="Dervinis C."/>
            <person name="Anghel I."/>
            <person name="Soltis D."/>
            <person name="Soltis P."/>
            <person name="Zapata F."/>
        </authorList>
    </citation>
    <scope>NUCLEOTIDE SEQUENCE</scope>
    <source>
        <strain evidence="4">UCBG64.0493</strain>
        <tissue evidence="4">Leaf</tissue>
    </source>
</reference>
<dbReference type="Gene3D" id="1.10.340.70">
    <property type="match status" value="1"/>
</dbReference>
<evidence type="ECO:0000313" key="4">
    <source>
        <dbReference type="EMBL" id="KAK3032219.1"/>
    </source>
</evidence>
<dbReference type="InterPro" id="IPR001563">
    <property type="entry name" value="Peptidase_S10"/>
</dbReference>
<dbReference type="InterPro" id="IPR029058">
    <property type="entry name" value="AB_hydrolase_fold"/>
</dbReference>
<dbReference type="GO" id="GO:0006508">
    <property type="term" value="P:proteolysis"/>
    <property type="evidence" value="ECO:0007669"/>
    <property type="project" value="InterPro"/>
</dbReference>
<accession>A0AA89B737</accession>
<name>A0AA89B737_9ASTE</name>
<dbReference type="InterPro" id="IPR041588">
    <property type="entry name" value="Integrase_H2C2"/>
</dbReference>
<proteinExistence type="inferred from homology"/>
<dbReference type="InterPro" id="IPR056924">
    <property type="entry name" value="SH3_Tf2-1"/>
</dbReference>
<dbReference type="AlphaFoldDB" id="A0AA89B737"/>
<gene>
    <name evidence="4" type="ORF">RJ639_036149</name>
</gene>
<sequence>MQNSNYKMIKTAQVSLLPALSIFLAFRSFTYAGQSDNLYKFLKSRSSQNPPVSDSWAQPAIDTRQAYSPVYIGPQDGLMQADKIDSLPGQLDGGVDFDQYAGYATVDPKAGRALFYYFVEFPQSSATNPLVLWLNGDRFRAIPIAKIMPANFSRLIINSYPHGQAGGERTLALLQQGYYWPQIGDEVQEYVKTCFTCQQDNVELKKKAGKYTSFIVTPKYCSAEDTSQLFFKYVVKYWGMPQDIVMKKIGKMAYKVDLPHWWSRQLHPVFHVSMLKPFYEDTADPFRGQIRRQGLKPKVAGKRVAEAILNDRVITASRKSHQEYLVKW</sequence>
<evidence type="ECO:0000313" key="5">
    <source>
        <dbReference type="Proteomes" id="UP001188597"/>
    </source>
</evidence>
<feature type="domain" description="Integrase zinc-binding" evidence="2">
    <location>
        <begin position="162"/>
        <end position="201"/>
    </location>
</feature>
<dbReference type="Proteomes" id="UP001188597">
    <property type="component" value="Unassembled WGS sequence"/>
</dbReference>
<keyword evidence="5" id="KW-1185">Reference proteome</keyword>
<protein>
    <recommendedName>
        <fullName evidence="6">Integrase zinc-binding domain-containing protein</fullName>
    </recommendedName>
</protein>
<evidence type="ECO:0000256" key="1">
    <source>
        <dbReference type="ARBA" id="ARBA00009431"/>
    </source>
</evidence>
<dbReference type="Gene3D" id="3.40.50.1820">
    <property type="entry name" value="alpha/beta hydrolase"/>
    <property type="match status" value="1"/>
</dbReference>
<feature type="domain" description="Tf2-1-like SH3-like" evidence="3">
    <location>
        <begin position="245"/>
        <end position="278"/>
    </location>
</feature>